<evidence type="ECO:0000256" key="1">
    <source>
        <dbReference type="SAM" id="MobiDB-lite"/>
    </source>
</evidence>
<accession>A0ABP0IBI5</accession>
<organism evidence="2 3">
    <name type="scientific">Durusdinium trenchii</name>
    <dbReference type="NCBI Taxonomy" id="1381693"/>
    <lineage>
        <taxon>Eukaryota</taxon>
        <taxon>Sar</taxon>
        <taxon>Alveolata</taxon>
        <taxon>Dinophyceae</taxon>
        <taxon>Suessiales</taxon>
        <taxon>Symbiodiniaceae</taxon>
        <taxon>Durusdinium</taxon>
    </lineage>
</organism>
<name>A0ABP0IBI5_9DINO</name>
<protein>
    <submittedName>
        <fullName evidence="2">Uncharacterized protein</fullName>
    </submittedName>
</protein>
<dbReference type="EMBL" id="CAXAMM010003301">
    <property type="protein sequence ID" value="CAK8999276.1"/>
    <property type="molecule type" value="Genomic_DNA"/>
</dbReference>
<proteinExistence type="predicted"/>
<gene>
    <name evidence="2" type="ORF">SCF082_LOCUS5989</name>
</gene>
<dbReference type="Proteomes" id="UP001642464">
    <property type="component" value="Unassembled WGS sequence"/>
</dbReference>
<evidence type="ECO:0000313" key="2">
    <source>
        <dbReference type="EMBL" id="CAK8999276.1"/>
    </source>
</evidence>
<keyword evidence="3" id="KW-1185">Reference proteome</keyword>
<evidence type="ECO:0000313" key="3">
    <source>
        <dbReference type="Proteomes" id="UP001642464"/>
    </source>
</evidence>
<feature type="non-terminal residue" evidence="2">
    <location>
        <position position="194"/>
    </location>
</feature>
<comment type="caution">
    <text evidence="2">The sequence shown here is derived from an EMBL/GenBank/DDBJ whole genome shotgun (WGS) entry which is preliminary data.</text>
</comment>
<sequence length="194" mass="22087">MRLVRQMGPEPLRWPAFDEFVAYDSEDLNSTARFLASLKDAMPLLGAALGGHWLVLGSLTPWIEAMLLEFGVASKVSTLEYANLSACPDRHPHLQPLLPEDFNAGYLSEERFDGFVQWSSVEHSPEGPGGTVFGRESHNENRSGRHSGSHFEEKLFWNAGRDYGREMMGRLMLNWKLVRPANSTWNFHVFQHRE</sequence>
<feature type="compositionally biased region" description="Basic and acidic residues" evidence="1">
    <location>
        <begin position="135"/>
        <end position="147"/>
    </location>
</feature>
<feature type="region of interest" description="Disordered" evidence="1">
    <location>
        <begin position="122"/>
        <end position="147"/>
    </location>
</feature>
<reference evidence="2 3" key="1">
    <citation type="submission" date="2024-02" db="EMBL/GenBank/DDBJ databases">
        <authorList>
            <person name="Chen Y."/>
            <person name="Shah S."/>
            <person name="Dougan E. K."/>
            <person name="Thang M."/>
            <person name="Chan C."/>
        </authorList>
    </citation>
    <scope>NUCLEOTIDE SEQUENCE [LARGE SCALE GENOMIC DNA]</scope>
</reference>